<dbReference type="Gene3D" id="3.40.50.1820">
    <property type="entry name" value="alpha/beta hydrolase"/>
    <property type="match status" value="1"/>
</dbReference>
<keyword evidence="3" id="KW-1185">Reference proteome</keyword>
<accession>A0A7X5F5F1</accession>
<dbReference type="EMBL" id="JAABLQ010000003">
    <property type="protein sequence ID" value="NBN80092.1"/>
    <property type="molecule type" value="Genomic_DNA"/>
</dbReference>
<gene>
    <name evidence="2" type="ORF">GWI72_17580</name>
</gene>
<comment type="caution">
    <text evidence="2">The sequence shown here is derived from an EMBL/GenBank/DDBJ whole genome shotgun (WGS) entry which is preliminary data.</text>
</comment>
<dbReference type="Proteomes" id="UP000586722">
    <property type="component" value="Unassembled WGS sequence"/>
</dbReference>
<reference evidence="3" key="1">
    <citation type="submission" date="2020-01" db="EMBL/GenBank/DDBJ databases">
        <authorList>
            <person name="Fang Y."/>
            <person name="Sun R."/>
            <person name="Nie L."/>
            <person name="He J."/>
            <person name="Hao L."/>
            <person name="Wang L."/>
            <person name="Su S."/>
            <person name="Lv E."/>
            <person name="Zhang Z."/>
            <person name="Xie R."/>
            <person name="Liu H."/>
        </authorList>
    </citation>
    <scope>NUCLEOTIDE SEQUENCE [LARGE SCALE GENOMIC DNA]</scope>
    <source>
        <strain evidence="3">XCT-53</strain>
    </source>
</reference>
<evidence type="ECO:0000256" key="1">
    <source>
        <dbReference type="SAM" id="MobiDB-lite"/>
    </source>
</evidence>
<dbReference type="AlphaFoldDB" id="A0A7X5F5F1"/>
<name>A0A7X5F5F1_9HYPH</name>
<evidence type="ECO:0000313" key="3">
    <source>
        <dbReference type="Proteomes" id="UP000586722"/>
    </source>
</evidence>
<dbReference type="SUPFAM" id="SSF53474">
    <property type="entry name" value="alpha/beta-Hydrolases"/>
    <property type="match status" value="1"/>
</dbReference>
<dbReference type="RefSeq" id="WP_161709502.1">
    <property type="nucleotide sequence ID" value="NZ_JAABLQ010000003.1"/>
</dbReference>
<dbReference type="InterPro" id="IPR029058">
    <property type="entry name" value="AB_hydrolase_fold"/>
</dbReference>
<protein>
    <recommendedName>
        <fullName evidence="4">Alpha/beta hydrolase</fullName>
    </recommendedName>
</protein>
<organism evidence="2 3">
    <name type="scientific">Pannonibacter tanglangensis</name>
    <dbReference type="NCBI Taxonomy" id="2750084"/>
    <lineage>
        <taxon>Bacteria</taxon>
        <taxon>Pseudomonadati</taxon>
        <taxon>Pseudomonadota</taxon>
        <taxon>Alphaproteobacteria</taxon>
        <taxon>Hyphomicrobiales</taxon>
        <taxon>Stappiaceae</taxon>
        <taxon>Pannonibacter</taxon>
    </lineage>
</organism>
<sequence>MTVRDPRSPSAGGAEPAPGLRHRLVSGGSSGLLVVVYSQVRVPDGKFGLERMFSATRHACLFLNDTRNGWYLGQEEAIDAAIAAAIDVVRPKRILHYGASMGGYAALVTGLRRGDGAIHAFGPELELGRSGSQSALYGLPHPGTPAGALALDPALDGLRRELVHPVHLYFGHLDPVDSAGVARVLAQGLGGRLFDLASCHASHDHLYTLNVIRKITRTFDRDPEDELAARGLIRPLPRAFHAGFAAAGEALAAGERLTPEQLDALAALAPGHAGLLRLRAEAAAGTGDLALAVDLMQAAEAAIARDPALHGLPKRWRKDLPLARAGWMLALGRTEAALALLADCRETFGPDERIDALRAAAETGRG</sequence>
<proteinExistence type="predicted"/>
<evidence type="ECO:0008006" key="4">
    <source>
        <dbReference type="Google" id="ProtNLM"/>
    </source>
</evidence>
<evidence type="ECO:0000313" key="2">
    <source>
        <dbReference type="EMBL" id="NBN80092.1"/>
    </source>
</evidence>
<feature type="region of interest" description="Disordered" evidence="1">
    <location>
        <begin position="1"/>
        <end position="20"/>
    </location>
</feature>